<protein>
    <submittedName>
        <fullName evidence="3">RIRE2 orf3</fullName>
    </submittedName>
</protein>
<dbReference type="PANTHER" id="PTHR33026">
    <property type="entry name" value="OS06G0360600 PROTEIN"/>
    <property type="match status" value="1"/>
</dbReference>
<reference evidence="3" key="3">
    <citation type="submission" date="2008-01" db="EMBL/GenBank/DDBJ databases">
        <authorList>
            <person name="He L."/>
            <person name="Dooner H.K."/>
        </authorList>
    </citation>
    <scope>NUCLEOTIDE SEQUENCE</scope>
</reference>
<evidence type="ECO:0000259" key="2">
    <source>
        <dbReference type="Pfam" id="PF04195"/>
    </source>
</evidence>
<dbReference type="InterPro" id="IPR007321">
    <property type="entry name" value="Transposase_28"/>
</dbReference>
<dbReference type="AlphaFoldDB" id="Q94EV4"/>
<feature type="domain" description="Transposase (putative) gypsy type" evidence="2">
    <location>
        <begin position="61"/>
        <end position="127"/>
    </location>
</feature>
<name>Q94EV4_MAIZE</name>
<dbReference type="EMBL" id="EU338354">
    <property type="protein sequence ID" value="ACA21849.1"/>
    <property type="molecule type" value="Genomic_DNA"/>
</dbReference>
<accession>Q94EV4</accession>
<organism evidence="3">
    <name type="scientific">Zea mays</name>
    <name type="common">Maize</name>
    <dbReference type="NCBI Taxonomy" id="4577"/>
    <lineage>
        <taxon>Eukaryota</taxon>
        <taxon>Viridiplantae</taxon>
        <taxon>Streptophyta</taxon>
        <taxon>Embryophyta</taxon>
        <taxon>Tracheophyta</taxon>
        <taxon>Spermatophyta</taxon>
        <taxon>Magnoliopsida</taxon>
        <taxon>Liliopsida</taxon>
        <taxon>Poales</taxon>
        <taxon>Poaceae</taxon>
        <taxon>PACMAD clade</taxon>
        <taxon>Panicoideae</taxon>
        <taxon>Andropogonodae</taxon>
        <taxon>Andropogoneae</taxon>
        <taxon>Tripsacinae</taxon>
        <taxon>Zea</taxon>
    </lineage>
</organism>
<evidence type="ECO:0000313" key="4">
    <source>
        <dbReference type="EMBL" id="ACA21849.1"/>
    </source>
</evidence>
<evidence type="ECO:0000256" key="1">
    <source>
        <dbReference type="SAM" id="MobiDB-lite"/>
    </source>
</evidence>
<feature type="region of interest" description="Disordered" evidence="1">
    <location>
        <begin position="205"/>
        <end position="228"/>
    </location>
</feature>
<reference evidence="4" key="2">
    <citation type="journal article" date="2008" name="Plant Cell">
        <title>Maize genome structure variation: interplay between retrotransposon polymorphisms and genic recombination.</title>
        <authorList>
            <person name="Dooner H.K."/>
            <person name="He L."/>
        </authorList>
    </citation>
    <scope>NUCLEOTIDE SEQUENCE</scope>
</reference>
<sequence>MADKTTVIPPCDPWPFSTITVEDLQALVAEDLLHPLSGGPQPEWLAPRSEADPTPPPGYVVSFTPFHERGFGMPASRFMRALPHYYGVEFHNFNPNSIAQAAIFMAVCEGFLGIDPHWDLWTHLFSAEFFAASTDVKKVRMAVRASGCTLQLRSGCARQYILASLVSSNKGWQNWWFYLRNDDRVLPPFSQRVVTAAGNNWRWGPHARTRRSSNPFSVPCRSSKPKALLPRGSSPLSTAGGCSHWQSGGCGFRK</sequence>
<proteinExistence type="predicted"/>
<dbReference type="PANTHER" id="PTHR33026:SF7">
    <property type="entry name" value="OS03G0100275 PROTEIN"/>
    <property type="match status" value="1"/>
</dbReference>
<reference evidence="3" key="1">
    <citation type="journal article" date="2002" name="Proc. Natl. Acad. Sci. U.S.A.">
        <title>Recombination rates between adjacent genic and retrotransposon regions in maize vary by 2 orders of magnitude.</title>
        <authorList>
            <person name="Fu H."/>
            <person name="Zheng Z."/>
            <person name="Dooner H.K."/>
        </authorList>
    </citation>
    <scope>NUCLEOTIDE SEQUENCE</scope>
</reference>
<evidence type="ECO:0000313" key="3">
    <source>
        <dbReference type="EMBL" id="AAK73107.1"/>
    </source>
</evidence>
<dbReference type="EMBL" id="AF391808">
    <property type="protein sequence ID" value="AAK73107.1"/>
    <property type="molecule type" value="Genomic_DNA"/>
</dbReference>
<dbReference type="Pfam" id="PF04195">
    <property type="entry name" value="Transposase_28"/>
    <property type="match status" value="1"/>
</dbReference>